<sequence>MEVQRIDLKYGNGVDMPEEGNKVRVDMKVWECDYEQPGNEYKGKRIPEKDQKDQVFIVGRGDTIKGLDTEIQYMSLGGMARLTVPSNLAFSNDEVTLKGINEDDMDEDEDHMDQGEDNI</sequence>
<gene>
    <name evidence="4" type="ORF">GP486_002562</name>
</gene>
<evidence type="ECO:0000256" key="1">
    <source>
        <dbReference type="PROSITE-ProRule" id="PRU00277"/>
    </source>
</evidence>
<evidence type="ECO:0000313" key="5">
    <source>
        <dbReference type="Proteomes" id="UP000750711"/>
    </source>
</evidence>
<dbReference type="Proteomes" id="UP000750711">
    <property type="component" value="Unassembled WGS sequence"/>
</dbReference>
<dbReference type="EC" id="5.2.1.8" evidence="1"/>
<name>A0A9P8LF00_9PEZI</name>
<evidence type="ECO:0000256" key="2">
    <source>
        <dbReference type="SAM" id="MobiDB-lite"/>
    </source>
</evidence>
<dbReference type="GO" id="GO:0003755">
    <property type="term" value="F:peptidyl-prolyl cis-trans isomerase activity"/>
    <property type="evidence" value="ECO:0007669"/>
    <property type="project" value="UniProtKB-KW"/>
</dbReference>
<reference evidence="4" key="1">
    <citation type="submission" date="2021-03" db="EMBL/GenBank/DDBJ databases">
        <title>Comparative genomics and phylogenomic investigation of the class Geoglossomycetes provide insights into ecological specialization and systematics.</title>
        <authorList>
            <person name="Melie T."/>
            <person name="Pirro S."/>
            <person name="Miller A.N."/>
            <person name="Quandt A."/>
        </authorList>
    </citation>
    <scope>NUCLEOTIDE SEQUENCE</scope>
    <source>
        <strain evidence="4">CAQ_001_2017</strain>
    </source>
</reference>
<dbReference type="Gene3D" id="3.10.50.40">
    <property type="match status" value="1"/>
</dbReference>
<feature type="domain" description="PPIase FKBP-type" evidence="3">
    <location>
        <begin position="20"/>
        <end position="90"/>
    </location>
</feature>
<keyword evidence="1" id="KW-0413">Isomerase</keyword>
<evidence type="ECO:0000313" key="4">
    <source>
        <dbReference type="EMBL" id="KAH0562811.1"/>
    </source>
</evidence>
<dbReference type="Pfam" id="PF00254">
    <property type="entry name" value="FKBP_C"/>
    <property type="match status" value="1"/>
</dbReference>
<dbReference type="InterPro" id="IPR046357">
    <property type="entry name" value="PPIase_dom_sf"/>
</dbReference>
<dbReference type="SUPFAM" id="SSF54534">
    <property type="entry name" value="FKBP-like"/>
    <property type="match status" value="1"/>
</dbReference>
<feature type="compositionally biased region" description="Acidic residues" evidence="2">
    <location>
        <begin position="102"/>
        <end position="119"/>
    </location>
</feature>
<dbReference type="AlphaFoldDB" id="A0A9P8LF00"/>
<dbReference type="InterPro" id="IPR001179">
    <property type="entry name" value="PPIase_FKBP_dom"/>
</dbReference>
<keyword evidence="1" id="KW-0697">Rotamase</keyword>
<evidence type="ECO:0000259" key="3">
    <source>
        <dbReference type="PROSITE" id="PS50059"/>
    </source>
</evidence>
<dbReference type="EMBL" id="JAGHQM010000292">
    <property type="protein sequence ID" value="KAH0562811.1"/>
    <property type="molecule type" value="Genomic_DNA"/>
</dbReference>
<dbReference type="PROSITE" id="PS50059">
    <property type="entry name" value="FKBP_PPIASE"/>
    <property type="match status" value="1"/>
</dbReference>
<accession>A0A9P8LF00</accession>
<comment type="catalytic activity">
    <reaction evidence="1">
        <text>[protein]-peptidylproline (omega=180) = [protein]-peptidylproline (omega=0)</text>
        <dbReference type="Rhea" id="RHEA:16237"/>
        <dbReference type="Rhea" id="RHEA-COMP:10747"/>
        <dbReference type="Rhea" id="RHEA-COMP:10748"/>
        <dbReference type="ChEBI" id="CHEBI:83833"/>
        <dbReference type="ChEBI" id="CHEBI:83834"/>
        <dbReference type="EC" id="5.2.1.8"/>
    </reaction>
</comment>
<feature type="region of interest" description="Disordered" evidence="2">
    <location>
        <begin position="99"/>
        <end position="119"/>
    </location>
</feature>
<organism evidence="4 5">
    <name type="scientific">Trichoglossum hirsutum</name>
    <dbReference type="NCBI Taxonomy" id="265104"/>
    <lineage>
        <taxon>Eukaryota</taxon>
        <taxon>Fungi</taxon>
        <taxon>Dikarya</taxon>
        <taxon>Ascomycota</taxon>
        <taxon>Pezizomycotina</taxon>
        <taxon>Geoglossomycetes</taxon>
        <taxon>Geoglossales</taxon>
        <taxon>Geoglossaceae</taxon>
        <taxon>Trichoglossum</taxon>
    </lineage>
</organism>
<protein>
    <recommendedName>
        <fullName evidence="1">peptidylprolyl isomerase</fullName>
        <ecNumber evidence="1">5.2.1.8</ecNumber>
    </recommendedName>
</protein>
<keyword evidence="5" id="KW-1185">Reference proteome</keyword>
<comment type="caution">
    <text evidence="4">The sequence shown here is derived from an EMBL/GenBank/DDBJ whole genome shotgun (WGS) entry which is preliminary data.</text>
</comment>
<proteinExistence type="predicted"/>